<evidence type="ECO:0000256" key="1">
    <source>
        <dbReference type="SAM" id="Phobius"/>
    </source>
</evidence>
<proteinExistence type="predicted"/>
<evidence type="ECO:0000313" key="2">
    <source>
        <dbReference type="EMBL" id="UPV73588.1"/>
    </source>
</evidence>
<dbReference type="Proteomes" id="UP000830729">
    <property type="component" value="Chromosome"/>
</dbReference>
<dbReference type="RefSeq" id="WP_248649641.1">
    <property type="nucleotide sequence ID" value="NZ_CP096659.1"/>
</dbReference>
<dbReference type="GeneID" id="72186272"/>
<dbReference type="EMBL" id="CP096659">
    <property type="protein sequence ID" value="UPV73588.1"/>
    <property type="molecule type" value="Genomic_DNA"/>
</dbReference>
<reference evidence="2 3" key="1">
    <citation type="submission" date="2022-04" db="EMBL/GenBank/DDBJ databases">
        <title>Diverse halophilic archaea isolated from saline environments.</title>
        <authorList>
            <person name="Cui H.-L."/>
        </authorList>
    </citation>
    <scope>NUCLEOTIDE SEQUENCE [LARGE SCALE GENOMIC DNA]</scope>
    <source>
        <strain evidence="2 3">XZYJT49</strain>
    </source>
</reference>
<sequence length="83" mass="8822">MAIREQVPKPLRGPAGFASLAVMLLGVVIGYILITTGLTLYFNLDPIEQGAISSVEALSVTGIGVATLVVGYLGWRGFNYFAY</sequence>
<gene>
    <name evidence="2" type="ORF">M0R89_13695</name>
</gene>
<feature type="transmembrane region" description="Helical" evidence="1">
    <location>
        <begin position="54"/>
        <end position="75"/>
    </location>
</feature>
<organism evidence="2 3">
    <name type="scientific">Halorussus limi</name>
    <dbReference type="NCBI Taxonomy" id="2938695"/>
    <lineage>
        <taxon>Archaea</taxon>
        <taxon>Methanobacteriati</taxon>
        <taxon>Methanobacteriota</taxon>
        <taxon>Stenosarchaea group</taxon>
        <taxon>Halobacteria</taxon>
        <taxon>Halobacteriales</taxon>
        <taxon>Haladaptataceae</taxon>
        <taxon>Halorussus</taxon>
    </lineage>
</organism>
<keyword evidence="1" id="KW-1133">Transmembrane helix</keyword>
<protein>
    <submittedName>
        <fullName evidence="2">Uncharacterized protein</fullName>
    </submittedName>
</protein>
<keyword evidence="1" id="KW-0472">Membrane</keyword>
<dbReference type="KEGG" id="halx:M0R89_13695"/>
<keyword evidence="1" id="KW-0812">Transmembrane</keyword>
<accession>A0A8U0HRT6</accession>
<name>A0A8U0HRT6_9EURY</name>
<feature type="transmembrane region" description="Helical" evidence="1">
    <location>
        <begin position="20"/>
        <end position="42"/>
    </location>
</feature>
<evidence type="ECO:0000313" key="3">
    <source>
        <dbReference type="Proteomes" id="UP000830729"/>
    </source>
</evidence>
<dbReference type="AlphaFoldDB" id="A0A8U0HRT6"/>
<keyword evidence="3" id="KW-1185">Reference proteome</keyword>